<keyword evidence="2" id="KW-0732">Signal</keyword>
<dbReference type="GeneID" id="107481357"/>
<evidence type="ECO:0000256" key="2">
    <source>
        <dbReference type="SAM" id="SignalP"/>
    </source>
</evidence>
<dbReference type="SUPFAM" id="SSF55136">
    <property type="entry name" value="Probable bacterial effector-binding domain"/>
    <property type="match status" value="1"/>
</dbReference>
<dbReference type="RefSeq" id="XP_052114807.1">
    <property type="nucleotide sequence ID" value="XM_052258847.1"/>
</dbReference>
<accession>A0A9C6TQS8</accession>
<comment type="similarity">
    <text evidence="1">Belongs to the HEBP family.</text>
</comment>
<organism evidence="3 4">
    <name type="scientific">Arachis duranensis</name>
    <name type="common">Wild peanut</name>
    <dbReference type="NCBI Taxonomy" id="130453"/>
    <lineage>
        <taxon>Eukaryota</taxon>
        <taxon>Viridiplantae</taxon>
        <taxon>Streptophyta</taxon>
        <taxon>Embryophyta</taxon>
        <taxon>Tracheophyta</taxon>
        <taxon>Spermatophyta</taxon>
        <taxon>Magnoliopsida</taxon>
        <taxon>eudicotyledons</taxon>
        <taxon>Gunneridae</taxon>
        <taxon>Pentapetalae</taxon>
        <taxon>rosids</taxon>
        <taxon>fabids</taxon>
        <taxon>Fabales</taxon>
        <taxon>Fabaceae</taxon>
        <taxon>Papilionoideae</taxon>
        <taxon>50 kb inversion clade</taxon>
        <taxon>dalbergioids sensu lato</taxon>
        <taxon>Dalbergieae</taxon>
        <taxon>Pterocarpus clade</taxon>
        <taxon>Arachis</taxon>
    </lineage>
</organism>
<reference evidence="4" key="2">
    <citation type="submission" date="2025-08" db="UniProtKB">
        <authorList>
            <consortium name="RefSeq"/>
        </authorList>
    </citation>
    <scope>IDENTIFICATION</scope>
    <source>
        <tissue evidence="4">Whole plant</tissue>
    </source>
</reference>
<dbReference type="PANTHER" id="PTHR11220">
    <property type="entry name" value="HEME-BINDING PROTEIN-RELATED"/>
    <property type="match status" value="1"/>
</dbReference>
<sequence length="177" mass="19858">MEKKIIMCLLHCLSIVMCCLCGNLVTVHAIETPKYTVIRSESDFQIRLYSESTWMSALVLPPTSFDNSTKTGFHRFQGKPPLPNQELKLQVEKWKAQCIAVRTFSGFAADDNIYKEIEALINSVNRRREDGRSSGTIQDKGSYTIAQYNGPSHNTGRLNEVWINVSGLISEGCPPSQ</sequence>
<dbReference type="Pfam" id="PF04832">
    <property type="entry name" value="SOUL"/>
    <property type="match status" value="2"/>
</dbReference>
<gene>
    <name evidence="4" type="primary">LOC107481357</name>
</gene>
<dbReference type="InterPro" id="IPR011256">
    <property type="entry name" value="Reg_factor_effector_dom_sf"/>
</dbReference>
<keyword evidence="3" id="KW-1185">Reference proteome</keyword>
<evidence type="ECO:0000313" key="4">
    <source>
        <dbReference type="RefSeq" id="XP_052114807.1"/>
    </source>
</evidence>
<dbReference type="AlphaFoldDB" id="A0A9C6TQS8"/>
<feature type="chain" id="PRO_5039235236" evidence="2">
    <location>
        <begin position="30"/>
        <end position="177"/>
    </location>
</feature>
<evidence type="ECO:0000313" key="3">
    <source>
        <dbReference type="Proteomes" id="UP000515211"/>
    </source>
</evidence>
<name>A0A9C6TQS8_ARADU</name>
<evidence type="ECO:0000256" key="1">
    <source>
        <dbReference type="ARBA" id="ARBA00009817"/>
    </source>
</evidence>
<reference evidence="3" key="1">
    <citation type="journal article" date="2016" name="Nat. Genet.">
        <title>The genome sequences of Arachis duranensis and Arachis ipaensis, the diploid ancestors of cultivated peanut.</title>
        <authorList>
            <person name="Bertioli D.J."/>
            <person name="Cannon S.B."/>
            <person name="Froenicke L."/>
            <person name="Huang G."/>
            <person name="Farmer A.D."/>
            <person name="Cannon E.K."/>
            <person name="Liu X."/>
            <person name="Gao D."/>
            <person name="Clevenger J."/>
            <person name="Dash S."/>
            <person name="Ren L."/>
            <person name="Moretzsohn M.C."/>
            <person name="Shirasawa K."/>
            <person name="Huang W."/>
            <person name="Vidigal B."/>
            <person name="Abernathy B."/>
            <person name="Chu Y."/>
            <person name="Niederhuth C.E."/>
            <person name="Umale P."/>
            <person name="Araujo A.C."/>
            <person name="Kozik A."/>
            <person name="Kim K.D."/>
            <person name="Burow M.D."/>
            <person name="Varshney R.K."/>
            <person name="Wang X."/>
            <person name="Zhang X."/>
            <person name="Barkley N."/>
            <person name="Guimaraes P.M."/>
            <person name="Isobe S."/>
            <person name="Guo B."/>
            <person name="Liao B."/>
            <person name="Stalker H.T."/>
            <person name="Schmitz R.J."/>
            <person name="Scheffler B.E."/>
            <person name="Leal-Bertioli S.C."/>
            <person name="Xun X."/>
            <person name="Jackson S.A."/>
            <person name="Michelmore R."/>
            <person name="Ozias-Akins P."/>
        </authorList>
    </citation>
    <scope>NUCLEOTIDE SEQUENCE [LARGE SCALE GENOMIC DNA]</scope>
    <source>
        <strain evidence="3">cv. V14167</strain>
    </source>
</reference>
<protein>
    <submittedName>
        <fullName evidence="4">Uncharacterized protein LOC107481357 isoform X2</fullName>
    </submittedName>
</protein>
<feature type="signal peptide" evidence="2">
    <location>
        <begin position="1"/>
        <end position="29"/>
    </location>
</feature>
<proteinExistence type="inferred from homology"/>
<dbReference type="Proteomes" id="UP000515211">
    <property type="component" value="Chromosome 3"/>
</dbReference>
<dbReference type="Gene3D" id="3.20.80.10">
    <property type="entry name" value="Regulatory factor, effector binding domain"/>
    <property type="match status" value="1"/>
</dbReference>
<dbReference type="PANTHER" id="PTHR11220:SF36">
    <property type="entry name" value="SOUL HEME-BINDING PROTEIN"/>
    <property type="match status" value="1"/>
</dbReference>
<dbReference type="InterPro" id="IPR006917">
    <property type="entry name" value="SOUL_heme-bd"/>
</dbReference>